<dbReference type="KEGG" id="hro:HELRODRAFT_182211"/>
<evidence type="ECO:0000256" key="5">
    <source>
        <dbReference type="ARBA" id="ARBA00023040"/>
    </source>
</evidence>
<keyword evidence="3 9" id="KW-0812">Transmembrane</keyword>
<feature type="transmembrane region" description="Helical" evidence="11">
    <location>
        <begin position="142"/>
        <end position="162"/>
    </location>
</feature>
<dbReference type="OMA" id="EERAFIY"/>
<dbReference type="PANTHER" id="PTHR45695:SF15">
    <property type="entry name" value="OPSIN RH2"/>
    <property type="match status" value="1"/>
</dbReference>
<feature type="transmembrane region" description="Helical" evidence="11">
    <location>
        <begin position="339"/>
        <end position="360"/>
    </location>
</feature>
<name>T1FHX7_HELRO</name>
<feature type="domain" description="G-protein coupled receptors family 1 profile" evidence="12">
    <location>
        <begin position="121"/>
        <end position="357"/>
    </location>
</feature>
<dbReference type="HOGENOM" id="CLU_559326_0_0_1"/>
<feature type="compositionally biased region" description="Low complexity" evidence="10">
    <location>
        <begin position="465"/>
        <end position="488"/>
    </location>
</feature>
<sequence length="488" mass="55917">MMEQYFYQQVNGIYNINNNNNNDDENDDIIDNNINNNNNNIDNNIFDNTINISNAISNFTVFLNSTTIYNDNIFYNNYTNINNKIYLKRNYIINSLIYRDGLSISLLAVFFLLMFLLGFLGNISVVAIVLRNKQMHNLTNYFIVNLAIADLLVTIFCIPITFAESFVYGWHYSALLCKLTPYLQGVSVIASVYTLTAISLDRYLAICQVFEFRMTKTIARRIIIIIWMLALVMVMPWLMVYQLKPSTSLLADNRTFYICLPSWRSDVLAMVHFMGVMFVCCYVLPLLMITCFYLLIARKVVKMIMVVVVLFAISWLPLYMAFIFIYFTKVNKKFITESAVFMKWLCQMNSCINPIIYCLFSKKFRSGMKRLVPGSLCCGNARRFFATNQFTTSGRRNRQSTLRSDEDDCNAGHNGVVDNGGGGGCKFRRQKYSGSTKLSYLYGKNASLCLKSGQDISNHSPGSCNNNNNDNKNNNNNNNKKLLINNSV</sequence>
<evidence type="ECO:0000256" key="10">
    <source>
        <dbReference type="SAM" id="MobiDB-lite"/>
    </source>
</evidence>
<dbReference type="STRING" id="6412.T1FHX7"/>
<dbReference type="Pfam" id="PF00001">
    <property type="entry name" value="7tm_1"/>
    <property type="match status" value="1"/>
</dbReference>
<dbReference type="SMART" id="SM01381">
    <property type="entry name" value="7TM_GPCR_Srsx"/>
    <property type="match status" value="1"/>
</dbReference>
<dbReference type="EnsemblMetazoa" id="HelroT182211">
    <property type="protein sequence ID" value="HelroP182211"/>
    <property type="gene ID" value="HelroG182211"/>
</dbReference>
<keyword evidence="4 11" id="KW-1133">Transmembrane helix</keyword>
<feature type="transmembrane region" description="Helical" evidence="11">
    <location>
        <begin position="104"/>
        <end position="130"/>
    </location>
</feature>
<dbReference type="GO" id="GO:0004983">
    <property type="term" value="F:neuropeptide Y receptor activity"/>
    <property type="evidence" value="ECO:0007669"/>
    <property type="project" value="InterPro"/>
</dbReference>
<proteinExistence type="inferred from homology"/>
<comment type="subcellular location">
    <subcellularLocation>
        <location evidence="1">Membrane</location>
        <topology evidence="1">Multi-pass membrane protein</topology>
    </subcellularLocation>
</comment>
<dbReference type="RefSeq" id="XP_009030763.1">
    <property type="nucleotide sequence ID" value="XM_009032515.1"/>
</dbReference>
<accession>T1FHX7</accession>
<dbReference type="Proteomes" id="UP000015101">
    <property type="component" value="Unassembled WGS sequence"/>
</dbReference>
<dbReference type="InterPro" id="IPR017452">
    <property type="entry name" value="GPCR_Rhodpsn_7TM"/>
</dbReference>
<dbReference type="SUPFAM" id="SSF81321">
    <property type="entry name" value="Family A G protein-coupled receptor-like"/>
    <property type="match status" value="1"/>
</dbReference>
<dbReference type="PRINTS" id="PR01012">
    <property type="entry name" value="NRPEPTIDEYR"/>
</dbReference>
<evidence type="ECO:0000256" key="7">
    <source>
        <dbReference type="ARBA" id="ARBA00023170"/>
    </source>
</evidence>
<reference evidence="13 15" key="2">
    <citation type="journal article" date="2013" name="Nature">
        <title>Insights into bilaterian evolution from three spiralian genomes.</title>
        <authorList>
            <person name="Simakov O."/>
            <person name="Marletaz F."/>
            <person name="Cho S.J."/>
            <person name="Edsinger-Gonzales E."/>
            <person name="Havlak P."/>
            <person name="Hellsten U."/>
            <person name="Kuo D.H."/>
            <person name="Larsson T."/>
            <person name="Lv J."/>
            <person name="Arendt D."/>
            <person name="Savage R."/>
            <person name="Osoegawa K."/>
            <person name="de Jong P."/>
            <person name="Grimwood J."/>
            <person name="Chapman J.A."/>
            <person name="Shapiro H."/>
            <person name="Aerts A."/>
            <person name="Otillar R.P."/>
            <person name="Terry A.Y."/>
            <person name="Boore J.L."/>
            <person name="Grigoriev I.V."/>
            <person name="Lindberg D.R."/>
            <person name="Seaver E.C."/>
            <person name="Weisblat D.A."/>
            <person name="Putnam N.H."/>
            <person name="Rokhsar D.S."/>
        </authorList>
    </citation>
    <scope>NUCLEOTIDE SEQUENCE</scope>
</reference>
<feature type="transmembrane region" description="Helical" evidence="11">
    <location>
        <begin position="270"/>
        <end position="296"/>
    </location>
</feature>
<dbReference type="GO" id="GO:0007186">
    <property type="term" value="P:G protein-coupled receptor signaling pathway"/>
    <property type="evidence" value="ECO:0000318"/>
    <property type="project" value="GO_Central"/>
</dbReference>
<feature type="transmembrane region" description="Helical" evidence="11">
    <location>
        <begin position="182"/>
        <end position="200"/>
    </location>
</feature>
<evidence type="ECO:0000256" key="6">
    <source>
        <dbReference type="ARBA" id="ARBA00023136"/>
    </source>
</evidence>
<dbReference type="CTD" id="20208426"/>
<evidence type="ECO:0000313" key="13">
    <source>
        <dbReference type="EMBL" id="ESN91136.1"/>
    </source>
</evidence>
<evidence type="ECO:0000256" key="4">
    <source>
        <dbReference type="ARBA" id="ARBA00022989"/>
    </source>
</evidence>
<dbReference type="GO" id="GO:0005886">
    <property type="term" value="C:plasma membrane"/>
    <property type="evidence" value="ECO:0000318"/>
    <property type="project" value="GO_Central"/>
</dbReference>
<evidence type="ECO:0000256" key="8">
    <source>
        <dbReference type="ARBA" id="ARBA00023224"/>
    </source>
</evidence>
<dbReference type="PROSITE" id="PS50262">
    <property type="entry name" value="G_PROTEIN_RECEP_F1_2"/>
    <property type="match status" value="1"/>
</dbReference>
<evidence type="ECO:0000256" key="11">
    <source>
        <dbReference type="SAM" id="Phobius"/>
    </source>
</evidence>
<dbReference type="AlphaFoldDB" id="T1FHX7"/>
<dbReference type="OrthoDB" id="5975505at2759"/>
<dbReference type="InterPro" id="IPR000276">
    <property type="entry name" value="GPCR_Rhodpsn"/>
</dbReference>
<feature type="transmembrane region" description="Helical" evidence="11">
    <location>
        <begin position="221"/>
        <end position="240"/>
    </location>
</feature>
<dbReference type="PROSITE" id="PS00237">
    <property type="entry name" value="G_PROTEIN_RECEP_F1_1"/>
    <property type="match status" value="1"/>
</dbReference>
<dbReference type="PRINTS" id="PR00237">
    <property type="entry name" value="GPCRRHODOPSN"/>
</dbReference>
<feature type="transmembrane region" description="Helical" evidence="11">
    <location>
        <begin position="303"/>
        <end position="327"/>
    </location>
</feature>
<evidence type="ECO:0000256" key="3">
    <source>
        <dbReference type="ARBA" id="ARBA00022692"/>
    </source>
</evidence>
<dbReference type="PANTHER" id="PTHR45695">
    <property type="entry name" value="LEUCOKININ RECEPTOR-RELATED"/>
    <property type="match status" value="1"/>
</dbReference>
<keyword evidence="5 9" id="KW-0297">G-protein coupled receptor</keyword>
<dbReference type="Gene3D" id="1.20.1070.10">
    <property type="entry name" value="Rhodopsin 7-helix transmembrane proteins"/>
    <property type="match status" value="1"/>
</dbReference>
<keyword evidence="6 11" id="KW-0472">Membrane</keyword>
<feature type="region of interest" description="Disordered" evidence="10">
    <location>
        <begin position="460"/>
        <end position="488"/>
    </location>
</feature>
<keyword evidence="7 9" id="KW-0675">Receptor</keyword>
<reference evidence="15" key="1">
    <citation type="submission" date="2012-12" db="EMBL/GenBank/DDBJ databases">
        <authorList>
            <person name="Hellsten U."/>
            <person name="Grimwood J."/>
            <person name="Chapman J.A."/>
            <person name="Shapiro H."/>
            <person name="Aerts A."/>
            <person name="Otillar R.P."/>
            <person name="Terry A.Y."/>
            <person name="Boore J.L."/>
            <person name="Simakov O."/>
            <person name="Marletaz F."/>
            <person name="Cho S.-J."/>
            <person name="Edsinger-Gonzales E."/>
            <person name="Havlak P."/>
            <person name="Kuo D.-H."/>
            <person name="Larsson T."/>
            <person name="Lv J."/>
            <person name="Arendt D."/>
            <person name="Savage R."/>
            <person name="Osoegawa K."/>
            <person name="de Jong P."/>
            <person name="Lindberg D.R."/>
            <person name="Seaver E.C."/>
            <person name="Weisblat D.A."/>
            <person name="Putnam N.H."/>
            <person name="Grigoriev I.V."/>
            <person name="Rokhsar D.S."/>
        </authorList>
    </citation>
    <scope>NUCLEOTIDE SEQUENCE</scope>
</reference>
<evidence type="ECO:0000256" key="9">
    <source>
        <dbReference type="RuleBase" id="RU000688"/>
    </source>
</evidence>
<dbReference type="EMBL" id="KB097717">
    <property type="protein sequence ID" value="ESN91136.1"/>
    <property type="molecule type" value="Genomic_DNA"/>
</dbReference>
<dbReference type="GO" id="GO:0004930">
    <property type="term" value="F:G protein-coupled receptor activity"/>
    <property type="evidence" value="ECO:0000318"/>
    <property type="project" value="GO_Central"/>
</dbReference>
<reference evidence="14" key="3">
    <citation type="submission" date="2015-06" db="UniProtKB">
        <authorList>
            <consortium name="EnsemblMetazoa"/>
        </authorList>
    </citation>
    <scope>IDENTIFICATION</scope>
</reference>
<keyword evidence="8 9" id="KW-0807">Transducer</keyword>
<keyword evidence="15" id="KW-1185">Reference proteome</keyword>
<organism evidence="14 15">
    <name type="scientific">Helobdella robusta</name>
    <name type="common">Californian leech</name>
    <dbReference type="NCBI Taxonomy" id="6412"/>
    <lineage>
        <taxon>Eukaryota</taxon>
        <taxon>Metazoa</taxon>
        <taxon>Spiralia</taxon>
        <taxon>Lophotrochozoa</taxon>
        <taxon>Annelida</taxon>
        <taxon>Clitellata</taxon>
        <taxon>Hirudinea</taxon>
        <taxon>Rhynchobdellida</taxon>
        <taxon>Glossiphoniidae</taxon>
        <taxon>Helobdella</taxon>
    </lineage>
</organism>
<dbReference type="GO" id="GO:0032870">
    <property type="term" value="P:cellular response to hormone stimulus"/>
    <property type="evidence" value="ECO:0000318"/>
    <property type="project" value="GO_Central"/>
</dbReference>
<dbReference type="GeneID" id="20208426"/>
<evidence type="ECO:0000259" key="12">
    <source>
        <dbReference type="PROSITE" id="PS50262"/>
    </source>
</evidence>
<evidence type="ECO:0000313" key="14">
    <source>
        <dbReference type="EnsemblMetazoa" id="HelroP182211"/>
    </source>
</evidence>
<dbReference type="EMBL" id="AMQM01008036">
    <property type="status" value="NOT_ANNOTATED_CDS"/>
    <property type="molecule type" value="Genomic_DNA"/>
</dbReference>
<evidence type="ECO:0000256" key="2">
    <source>
        <dbReference type="ARBA" id="ARBA00010663"/>
    </source>
</evidence>
<gene>
    <name evidence="14" type="primary">20208426</name>
    <name evidence="13" type="ORF">HELRODRAFT_182211</name>
</gene>
<evidence type="ECO:0000313" key="15">
    <source>
        <dbReference type="Proteomes" id="UP000015101"/>
    </source>
</evidence>
<protein>
    <recommendedName>
        <fullName evidence="12">G-protein coupled receptors family 1 profile domain-containing protein</fullName>
    </recommendedName>
</protein>
<evidence type="ECO:0000256" key="1">
    <source>
        <dbReference type="ARBA" id="ARBA00004141"/>
    </source>
</evidence>
<comment type="similarity">
    <text evidence="2 9">Belongs to the G-protein coupled receptor 1 family.</text>
</comment>
<dbReference type="eggNOG" id="KOG3656">
    <property type="taxonomic scope" value="Eukaryota"/>
</dbReference>
<dbReference type="InterPro" id="IPR000611">
    <property type="entry name" value="NPY_rcpt"/>
</dbReference>
<dbReference type="InParanoid" id="T1FHX7"/>